<dbReference type="InterPro" id="IPR010035">
    <property type="entry name" value="Thi_S"/>
</dbReference>
<dbReference type="RefSeq" id="WP_211142120.1">
    <property type="nucleotide sequence ID" value="NZ_JAEEGB010000007.1"/>
</dbReference>
<dbReference type="InterPro" id="IPR016155">
    <property type="entry name" value="Mopterin_synth/thiamin_S_b"/>
</dbReference>
<dbReference type="Pfam" id="PF02597">
    <property type="entry name" value="ThiS"/>
    <property type="match status" value="1"/>
</dbReference>
<organism evidence="1 2">
    <name type="scientific">Clostridium aciditolerans</name>
    <dbReference type="NCBI Taxonomy" id="339861"/>
    <lineage>
        <taxon>Bacteria</taxon>
        <taxon>Bacillati</taxon>
        <taxon>Bacillota</taxon>
        <taxon>Clostridia</taxon>
        <taxon>Eubacteriales</taxon>
        <taxon>Clostridiaceae</taxon>
        <taxon>Clostridium</taxon>
    </lineage>
</organism>
<dbReference type="InterPro" id="IPR012675">
    <property type="entry name" value="Beta-grasp_dom_sf"/>
</dbReference>
<dbReference type="NCBIfam" id="TIGR01683">
    <property type="entry name" value="thiS"/>
    <property type="match status" value="1"/>
</dbReference>
<dbReference type="SUPFAM" id="SSF54285">
    <property type="entry name" value="MoaD/ThiS"/>
    <property type="match status" value="1"/>
</dbReference>
<dbReference type="PANTHER" id="PTHR34472:SF1">
    <property type="entry name" value="SULFUR CARRIER PROTEIN THIS"/>
    <property type="match status" value="1"/>
</dbReference>
<evidence type="ECO:0000313" key="2">
    <source>
        <dbReference type="Proteomes" id="UP000622687"/>
    </source>
</evidence>
<dbReference type="InterPro" id="IPR003749">
    <property type="entry name" value="ThiS/MoaD-like"/>
</dbReference>
<dbReference type="Gene3D" id="3.10.20.30">
    <property type="match status" value="1"/>
</dbReference>
<name>A0A934M341_9CLOT</name>
<keyword evidence="2" id="KW-1185">Reference proteome</keyword>
<dbReference type="PANTHER" id="PTHR34472">
    <property type="entry name" value="SULFUR CARRIER PROTEIN THIS"/>
    <property type="match status" value="1"/>
</dbReference>
<evidence type="ECO:0000313" key="1">
    <source>
        <dbReference type="EMBL" id="MBI6872625.1"/>
    </source>
</evidence>
<dbReference type="Proteomes" id="UP000622687">
    <property type="component" value="Unassembled WGS sequence"/>
</dbReference>
<dbReference type="CDD" id="cd00565">
    <property type="entry name" value="Ubl_ThiS"/>
    <property type="match status" value="1"/>
</dbReference>
<comment type="caution">
    <text evidence="1">The sequence shown here is derived from an EMBL/GenBank/DDBJ whole genome shotgun (WGS) entry which is preliminary data.</text>
</comment>
<proteinExistence type="predicted"/>
<sequence length="64" mass="7110">MIINGEAMDIKEGTTVSELLKILNLDCQKIVVEVDLEILNKDKFATRMLTSESKVEIIRFVGGG</sequence>
<dbReference type="AlphaFoldDB" id="A0A934M341"/>
<gene>
    <name evidence="1" type="primary">thiS</name>
    <name evidence="1" type="ORF">I6U51_07860</name>
</gene>
<accession>A0A934M341</accession>
<protein>
    <submittedName>
        <fullName evidence="1">Sulfur carrier protein ThiS</fullName>
    </submittedName>
</protein>
<reference evidence="1" key="1">
    <citation type="submission" date="2020-12" db="EMBL/GenBank/DDBJ databases">
        <title>Clostridium thailandense sp. nov., a novel acetogenic bacterium isolated from peat land soil in Thailand.</title>
        <authorList>
            <person name="Chaikitkaew S."/>
            <person name="Birkeland N.K."/>
        </authorList>
    </citation>
    <scope>NUCLEOTIDE SEQUENCE</scope>
    <source>
        <strain evidence="1">DSM 17425</strain>
    </source>
</reference>
<dbReference type="EMBL" id="JAEEGB010000007">
    <property type="protein sequence ID" value="MBI6872625.1"/>
    <property type="molecule type" value="Genomic_DNA"/>
</dbReference>